<evidence type="ECO:0000256" key="5">
    <source>
        <dbReference type="ARBA" id="ARBA00022989"/>
    </source>
</evidence>
<feature type="transmembrane region" description="Helical" evidence="8">
    <location>
        <begin position="170"/>
        <end position="193"/>
    </location>
</feature>
<sequence>MEDEDLKSAINVAWVLLCTALVFWEQAGFAMWEAGCLRSTSLHSILLKNMCDAAIGAAAFFTLGYAIGFGGGADHKFAGNDKFFLKACAARLHNPAPPPFALPAALWAFAATAATTVSGCMAERTQFAGYLIYSFFVTAFIYAVPLHWLWADAGWLCAWGDNAAFGYGMIDFAGSGIVHMLGGAAGLVGSYVVGPRAGRFTDKGPVQIEGHSIALTTLGVYCLWFGWFGFNAGYTLGTTGGMWKTAALICVNTTISPSASILSVLLIEKFLAGYYDTSKCMNGIVAGLVGITGPCGVVEPYAAAIIGIVSGAVYCGSWRLHERLRIDDPVHAGAVHAWPGFWGCIASGLFAWPKQVATLGYVGGGGLFYTGHGGQFGTNVLGTLVVLAWTVATSSIVFGSLQAAKLLRVTAEEEEMGVDLAEHLPRDGVTPLKSKMMGAVMRHRGSGSGASSRACGASETTATYA</sequence>
<dbReference type="PANTHER" id="PTHR11730:SF6">
    <property type="entry name" value="AMMONIUM TRANSPORTER"/>
    <property type="match status" value="1"/>
</dbReference>
<organism evidence="11 12">
    <name type="scientific">Emiliania huxleyi (strain CCMP1516)</name>
    <dbReference type="NCBI Taxonomy" id="280463"/>
    <lineage>
        <taxon>Eukaryota</taxon>
        <taxon>Haptista</taxon>
        <taxon>Haptophyta</taxon>
        <taxon>Prymnesiophyceae</taxon>
        <taxon>Isochrysidales</taxon>
        <taxon>Noelaerhabdaceae</taxon>
        <taxon>Emiliania</taxon>
    </lineage>
</organism>
<feature type="transmembrane region" description="Helical" evidence="8">
    <location>
        <begin position="246"/>
        <end position="267"/>
    </location>
</feature>
<feature type="transmembrane region" description="Helical" evidence="8">
    <location>
        <begin position="12"/>
        <end position="32"/>
    </location>
</feature>
<feature type="transmembrane region" description="Helical" evidence="8">
    <location>
        <begin position="100"/>
        <end position="118"/>
    </location>
</feature>
<dbReference type="InterPro" id="IPR018047">
    <property type="entry name" value="Ammonium_transpt_CS"/>
</dbReference>
<dbReference type="PANTHER" id="PTHR11730">
    <property type="entry name" value="AMMONIUM TRANSPORTER"/>
    <property type="match status" value="1"/>
</dbReference>
<evidence type="ECO:0000313" key="12">
    <source>
        <dbReference type="Proteomes" id="UP000013827"/>
    </source>
</evidence>
<dbReference type="NCBIfam" id="TIGR00836">
    <property type="entry name" value="amt"/>
    <property type="match status" value="1"/>
</dbReference>
<evidence type="ECO:0000256" key="8">
    <source>
        <dbReference type="RuleBase" id="RU362002"/>
    </source>
</evidence>
<dbReference type="RefSeq" id="XP_005781311.1">
    <property type="nucleotide sequence ID" value="XM_005781254.1"/>
</dbReference>
<accession>A0A0D3JZE7</accession>
<keyword evidence="12" id="KW-1185">Reference proteome</keyword>
<feature type="transmembrane region" description="Helical" evidence="8">
    <location>
        <begin position="53"/>
        <end position="73"/>
    </location>
</feature>
<reference evidence="11" key="2">
    <citation type="submission" date="2024-10" db="UniProtKB">
        <authorList>
            <consortium name="EnsemblProtists"/>
        </authorList>
    </citation>
    <scope>IDENTIFICATION</scope>
</reference>
<evidence type="ECO:0000256" key="2">
    <source>
        <dbReference type="ARBA" id="ARBA00005887"/>
    </source>
</evidence>
<evidence type="ECO:0000256" key="1">
    <source>
        <dbReference type="ARBA" id="ARBA00004141"/>
    </source>
</evidence>
<feature type="compositionally biased region" description="Low complexity" evidence="9">
    <location>
        <begin position="449"/>
        <end position="458"/>
    </location>
</feature>
<proteinExistence type="inferred from homology"/>
<dbReference type="AlphaFoldDB" id="A0A0D3JZE7"/>
<feature type="region of interest" description="Disordered" evidence="9">
    <location>
        <begin position="442"/>
        <end position="465"/>
    </location>
</feature>
<keyword evidence="6 8" id="KW-0472">Membrane</keyword>
<evidence type="ECO:0000256" key="3">
    <source>
        <dbReference type="ARBA" id="ARBA00022448"/>
    </source>
</evidence>
<dbReference type="PaxDb" id="2903-EOD28882"/>
<comment type="subcellular location">
    <subcellularLocation>
        <location evidence="8">Cell membrane</location>
        <topology evidence="8">Multi-pass membrane protein</topology>
    </subcellularLocation>
    <subcellularLocation>
        <location evidence="1">Membrane</location>
        <topology evidence="1">Multi-pass membrane protein</topology>
    </subcellularLocation>
</comment>
<dbReference type="PROSITE" id="PS01219">
    <property type="entry name" value="AMMONIUM_TRANSP"/>
    <property type="match status" value="1"/>
</dbReference>
<dbReference type="GO" id="GO:0005886">
    <property type="term" value="C:plasma membrane"/>
    <property type="evidence" value="ECO:0007669"/>
    <property type="project" value="UniProtKB-SubCell"/>
</dbReference>
<keyword evidence="4 8" id="KW-0812">Transmembrane</keyword>
<feature type="transmembrane region" description="Helical" evidence="8">
    <location>
        <begin position="332"/>
        <end position="352"/>
    </location>
</feature>
<dbReference type="InterPro" id="IPR024041">
    <property type="entry name" value="NH4_transpt_AmtB-like_dom"/>
</dbReference>
<feature type="transmembrane region" description="Helical" evidence="8">
    <location>
        <begin position="279"/>
        <end position="295"/>
    </location>
</feature>
<evidence type="ECO:0000256" key="7">
    <source>
        <dbReference type="ARBA" id="ARBA00023177"/>
    </source>
</evidence>
<protein>
    <recommendedName>
        <fullName evidence="8">Ammonium transporter</fullName>
    </recommendedName>
</protein>
<feature type="transmembrane region" description="Helical" evidence="8">
    <location>
        <begin position="213"/>
        <end position="234"/>
    </location>
</feature>
<evidence type="ECO:0000256" key="4">
    <source>
        <dbReference type="ARBA" id="ARBA00022692"/>
    </source>
</evidence>
<dbReference type="GeneID" id="17274427"/>
<evidence type="ECO:0000256" key="9">
    <source>
        <dbReference type="SAM" id="MobiDB-lite"/>
    </source>
</evidence>
<evidence type="ECO:0000256" key="6">
    <source>
        <dbReference type="ARBA" id="ARBA00023136"/>
    </source>
</evidence>
<feature type="transmembrane region" description="Helical" evidence="8">
    <location>
        <begin position="130"/>
        <end position="150"/>
    </location>
</feature>
<dbReference type="STRING" id="2903.R1D1H4"/>
<feature type="domain" description="Ammonium transporter AmtB-like" evidence="10">
    <location>
        <begin position="13"/>
        <end position="423"/>
    </location>
</feature>
<dbReference type="InterPro" id="IPR001905">
    <property type="entry name" value="Ammonium_transpt"/>
</dbReference>
<keyword evidence="3 8" id="KW-0813">Transport</keyword>
<comment type="similarity">
    <text evidence="2 8">Belongs to the ammonia transporter channel (TC 1.A.11.2) family.</text>
</comment>
<dbReference type="OMA" id="QDMGRTF"/>
<dbReference type="EnsemblProtists" id="EOD28882">
    <property type="protein sequence ID" value="EOD28882"/>
    <property type="gene ID" value="EMIHUDRAFT_456888"/>
</dbReference>
<keyword evidence="7 8" id="KW-0924">Ammonia transport</keyword>
<dbReference type="InterPro" id="IPR029020">
    <property type="entry name" value="Ammonium/urea_transptr"/>
</dbReference>
<evidence type="ECO:0000313" key="11">
    <source>
        <dbReference type="EnsemblProtists" id="EOD28882"/>
    </source>
</evidence>
<evidence type="ECO:0000259" key="10">
    <source>
        <dbReference type="Pfam" id="PF00909"/>
    </source>
</evidence>
<dbReference type="KEGG" id="ehx:EMIHUDRAFT_456888"/>
<keyword evidence="5 8" id="KW-1133">Transmembrane helix</keyword>
<dbReference type="Proteomes" id="UP000013827">
    <property type="component" value="Unassembled WGS sequence"/>
</dbReference>
<name>A0A0D3JZE7_EMIH1</name>
<feature type="transmembrane region" description="Helical" evidence="8">
    <location>
        <begin position="376"/>
        <end position="398"/>
    </location>
</feature>
<dbReference type="SUPFAM" id="SSF111352">
    <property type="entry name" value="Ammonium transporter"/>
    <property type="match status" value="1"/>
</dbReference>
<dbReference type="eggNOG" id="KOG0682">
    <property type="taxonomic scope" value="Eukaryota"/>
</dbReference>
<dbReference type="GO" id="GO:0097272">
    <property type="term" value="P:ammonium homeostasis"/>
    <property type="evidence" value="ECO:0007669"/>
    <property type="project" value="TreeGrafter"/>
</dbReference>
<feature type="transmembrane region" description="Helical" evidence="8">
    <location>
        <begin position="301"/>
        <end position="320"/>
    </location>
</feature>
<dbReference type="Pfam" id="PF00909">
    <property type="entry name" value="Ammonium_transp"/>
    <property type="match status" value="1"/>
</dbReference>
<dbReference type="GO" id="GO:0008519">
    <property type="term" value="F:ammonium channel activity"/>
    <property type="evidence" value="ECO:0007669"/>
    <property type="project" value="InterPro"/>
</dbReference>
<dbReference type="HOGENOM" id="CLU_000445_33_1_1"/>
<dbReference type="Gene3D" id="1.10.3430.10">
    <property type="entry name" value="Ammonium transporter AmtB like domains"/>
    <property type="match status" value="1"/>
</dbReference>
<reference evidence="12" key="1">
    <citation type="journal article" date="2013" name="Nature">
        <title>Pan genome of the phytoplankton Emiliania underpins its global distribution.</title>
        <authorList>
            <person name="Read B.A."/>
            <person name="Kegel J."/>
            <person name="Klute M.J."/>
            <person name="Kuo A."/>
            <person name="Lefebvre S.C."/>
            <person name="Maumus F."/>
            <person name="Mayer C."/>
            <person name="Miller J."/>
            <person name="Monier A."/>
            <person name="Salamov A."/>
            <person name="Young J."/>
            <person name="Aguilar M."/>
            <person name="Claverie J.M."/>
            <person name="Frickenhaus S."/>
            <person name="Gonzalez K."/>
            <person name="Herman E.K."/>
            <person name="Lin Y.C."/>
            <person name="Napier J."/>
            <person name="Ogata H."/>
            <person name="Sarno A.F."/>
            <person name="Shmutz J."/>
            <person name="Schroeder D."/>
            <person name="de Vargas C."/>
            <person name="Verret F."/>
            <person name="von Dassow P."/>
            <person name="Valentin K."/>
            <person name="Van de Peer Y."/>
            <person name="Wheeler G."/>
            <person name="Dacks J.B."/>
            <person name="Delwiche C.F."/>
            <person name="Dyhrman S.T."/>
            <person name="Glockner G."/>
            <person name="John U."/>
            <person name="Richards T."/>
            <person name="Worden A.Z."/>
            <person name="Zhang X."/>
            <person name="Grigoriev I.V."/>
            <person name="Allen A.E."/>
            <person name="Bidle K."/>
            <person name="Borodovsky M."/>
            <person name="Bowler C."/>
            <person name="Brownlee C."/>
            <person name="Cock J.M."/>
            <person name="Elias M."/>
            <person name="Gladyshev V.N."/>
            <person name="Groth M."/>
            <person name="Guda C."/>
            <person name="Hadaegh A."/>
            <person name="Iglesias-Rodriguez M.D."/>
            <person name="Jenkins J."/>
            <person name="Jones B.M."/>
            <person name="Lawson T."/>
            <person name="Leese F."/>
            <person name="Lindquist E."/>
            <person name="Lobanov A."/>
            <person name="Lomsadze A."/>
            <person name="Malik S.B."/>
            <person name="Marsh M.E."/>
            <person name="Mackinder L."/>
            <person name="Mock T."/>
            <person name="Mueller-Roeber B."/>
            <person name="Pagarete A."/>
            <person name="Parker M."/>
            <person name="Probert I."/>
            <person name="Quesneville H."/>
            <person name="Raines C."/>
            <person name="Rensing S.A."/>
            <person name="Riano-Pachon D.M."/>
            <person name="Richier S."/>
            <person name="Rokitta S."/>
            <person name="Shiraiwa Y."/>
            <person name="Soanes D.M."/>
            <person name="van der Giezen M."/>
            <person name="Wahlund T.M."/>
            <person name="Williams B."/>
            <person name="Wilson W."/>
            <person name="Wolfe G."/>
            <person name="Wurch L.L."/>
        </authorList>
    </citation>
    <scope>NUCLEOTIDE SEQUENCE</scope>
</reference>